<name>A0A0B7NFH1_9FUNG</name>
<evidence type="ECO:0000313" key="2">
    <source>
        <dbReference type="EMBL" id="CEP13681.1"/>
    </source>
</evidence>
<sequence>MFADVRALLLNANAAVSHARTNIAFCAFNPAFSAPAPQAAPSYLMPQADFQTALTQQLTASKAMRLSSQQGGSHFQGNSHSYNSNNNNNSRKGFSNRNKSNNPFLNRNQ</sequence>
<feature type="compositionally biased region" description="Low complexity" evidence="1">
    <location>
        <begin position="77"/>
        <end position="102"/>
    </location>
</feature>
<organism evidence="2 3">
    <name type="scientific">Parasitella parasitica</name>
    <dbReference type="NCBI Taxonomy" id="35722"/>
    <lineage>
        <taxon>Eukaryota</taxon>
        <taxon>Fungi</taxon>
        <taxon>Fungi incertae sedis</taxon>
        <taxon>Mucoromycota</taxon>
        <taxon>Mucoromycotina</taxon>
        <taxon>Mucoromycetes</taxon>
        <taxon>Mucorales</taxon>
        <taxon>Mucorineae</taxon>
        <taxon>Mucoraceae</taxon>
        <taxon>Parasitella</taxon>
    </lineage>
</organism>
<accession>A0A0B7NFH1</accession>
<keyword evidence="3" id="KW-1185">Reference proteome</keyword>
<proteinExistence type="predicted"/>
<feature type="region of interest" description="Disordered" evidence="1">
    <location>
        <begin position="61"/>
        <end position="109"/>
    </location>
</feature>
<protein>
    <submittedName>
        <fullName evidence="2">Uncharacterized protein</fullName>
    </submittedName>
</protein>
<evidence type="ECO:0000256" key="1">
    <source>
        <dbReference type="SAM" id="MobiDB-lite"/>
    </source>
</evidence>
<gene>
    <name evidence="2" type="primary">PARPA_07804.1 scaffold 30561</name>
</gene>
<dbReference type="EMBL" id="LN730434">
    <property type="protein sequence ID" value="CEP13681.1"/>
    <property type="molecule type" value="Genomic_DNA"/>
</dbReference>
<feature type="compositionally biased region" description="Polar residues" evidence="1">
    <location>
        <begin position="61"/>
        <end position="76"/>
    </location>
</feature>
<dbReference type="AlphaFoldDB" id="A0A0B7NFH1"/>
<evidence type="ECO:0000313" key="3">
    <source>
        <dbReference type="Proteomes" id="UP000054107"/>
    </source>
</evidence>
<reference evidence="2 3" key="1">
    <citation type="submission" date="2014-09" db="EMBL/GenBank/DDBJ databases">
        <authorList>
            <person name="Ellenberger Sabrina"/>
        </authorList>
    </citation>
    <scope>NUCLEOTIDE SEQUENCE [LARGE SCALE GENOMIC DNA]</scope>
    <source>
        <strain evidence="2 3">CBS 412.66</strain>
    </source>
</reference>
<dbReference type="Proteomes" id="UP000054107">
    <property type="component" value="Unassembled WGS sequence"/>
</dbReference>